<dbReference type="InterPro" id="IPR012657">
    <property type="entry name" value="23S_rRNA-intervening_sequence"/>
</dbReference>
<dbReference type="EMBL" id="JACHVA010000049">
    <property type="protein sequence ID" value="MBC2601236.1"/>
    <property type="molecule type" value="Genomic_DNA"/>
</dbReference>
<dbReference type="PANTHER" id="PTHR38471">
    <property type="entry name" value="FOUR HELIX BUNDLE PROTEIN"/>
    <property type="match status" value="1"/>
</dbReference>
<dbReference type="Pfam" id="PF05635">
    <property type="entry name" value="23S_rRNA_IVP"/>
    <property type="match status" value="1"/>
</dbReference>
<dbReference type="Proteomes" id="UP000525652">
    <property type="component" value="Unassembled WGS sequence"/>
</dbReference>
<dbReference type="Gene3D" id="1.20.1440.60">
    <property type="entry name" value="23S rRNA-intervening sequence"/>
    <property type="match status" value="1"/>
</dbReference>
<keyword evidence="2" id="KW-1185">Reference proteome</keyword>
<evidence type="ECO:0000313" key="1">
    <source>
        <dbReference type="EMBL" id="MBC2601236.1"/>
    </source>
</evidence>
<reference evidence="1 2" key="1">
    <citation type="submission" date="2020-07" db="EMBL/GenBank/DDBJ databases">
        <authorList>
            <person name="Feng X."/>
        </authorList>
    </citation>
    <scope>NUCLEOTIDE SEQUENCE [LARGE SCALE GENOMIC DNA]</scope>
    <source>
        <strain evidence="1 2">JCM14086</strain>
    </source>
</reference>
<dbReference type="AlphaFoldDB" id="A0A7X1E3N4"/>
<organism evidence="1 2">
    <name type="scientific">Puniceicoccus vermicola</name>
    <dbReference type="NCBI Taxonomy" id="388746"/>
    <lineage>
        <taxon>Bacteria</taxon>
        <taxon>Pseudomonadati</taxon>
        <taxon>Verrucomicrobiota</taxon>
        <taxon>Opitutia</taxon>
        <taxon>Puniceicoccales</taxon>
        <taxon>Puniceicoccaceae</taxon>
        <taxon>Puniceicoccus</taxon>
    </lineage>
</organism>
<evidence type="ECO:0000313" key="2">
    <source>
        <dbReference type="Proteomes" id="UP000525652"/>
    </source>
</evidence>
<dbReference type="InterPro" id="IPR036583">
    <property type="entry name" value="23S_rRNA_IVS_sf"/>
</dbReference>
<name>A0A7X1E3N4_9BACT</name>
<proteinExistence type="predicted"/>
<gene>
    <name evidence="1" type="ORF">H5P30_05545</name>
</gene>
<sequence length="120" mass="13707">MTDNRLLDFEEMEVWQNAQDLAVDVYEDFSNCRDFTFIDQIKRAAVSVSNNIAEGAERSTKADFARFLDIGKGSSGEVRSMYRLAERLKFVNADTSTRRCGQCKSISRQLGGFAKHLRRK</sequence>
<accession>A0A7X1E3N4</accession>
<comment type="caution">
    <text evidence="1">The sequence shown here is derived from an EMBL/GenBank/DDBJ whole genome shotgun (WGS) entry which is preliminary data.</text>
</comment>
<dbReference type="NCBIfam" id="TIGR02436">
    <property type="entry name" value="four helix bundle protein"/>
    <property type="match status" value="1"/>
</dbReference>
<dbReference type="CDD" id="cd16377">
    <property type="entry name" value="23S_rRNA_IVP_like"/>
    <property type="match status" value="1"/>
</dbReference>
<dbReference type="PANTHER" id="PTHR38471:SF2">
    <property type="entry name" value="FOUR HELIX BUNDLE PROTEIN"/>
    <property type="match status" value="1"/>
</dbReference>
<dbReference type="SUPFAM" id="SSF158446">
    <property type="entry name" value="IVS-encoded protein-like"/>
    <property type="match status" value="1"/>
</dbReference>
<dbReference type="RefSeq" id="WP_185691958.1">
    <property type="nucleotide sequence ID" value="NZ_JACHVA010000049.1"/>
</dbReference>
<protein>
    <submittedName>
        <fullName evidence="1">Four helix bundle protein</fullName>
    </submittedName>
</protein>